<dbReference type="SUPFAM" id="SSF57667">
    <property type="entry name" value="beta-beta-alpha zinc fingers"/>
    <property type="match status" value="1"/>
</dbReference>
<evidence type="ECO:0000256" key="1">
    <source>
        <dbReference type="ARBA" id="ARBA00022723"/>
    </source>
</evidence>
<evidence type="ECO:0000256" key="2">
    <source>
        <dbReference type="ARBA" id="ARBA00022771"/>
    </source>
</evidence>
<feature type="domain" description="C3H1-type" evidence="5">
    <location>
        <begin position="51"/>
        <end position="79"/>
    </location>
</feature>
<proteinExistence type="predicted"/>
<dbReference type="InterPro" id="IPR036236">
    <property type="entry name" value="Znf_C2H2_sf"/>
</dbReference>
<gene>
    <name evidence="6" type="ORF">BEMITA_LOCUS3346</name>
</gene>
<evidence type="ECO:0000313" key="7">
    <source>
        <dbReference type="Proteomes" id="UP001152759"/>
    </source>
</evidence>
<protein>
    <recommendedName>
        <fullName evidence="5">C3H1-type domain-containing protein</fullName>
    </recommendedName>
</protein>
<keyword evidence="7" id="KW-1185">Reference proteome</keyword>
<reference evidence="6" key="1">
    <citation type="submission" date="2021-12" db="EMBL/GenBank/DDBJ databases">
        <authorList>
            <person name="King R."/>
        </authorList>
    </citation>
    <scope>NUCLEOTIDE SEQUENCE</scope>
</reference>
<sequence length="164" mass="18922">MGRRYICEYCDRSFVDELSARQKHLRSIQHIRKKQAYYSSIRDLKTLVEEESKKETCGRFQRTGECTFGEICVHSHYSPFELETFRRQLAEKEKSTCDVKTIANNLPSVEDWLAKVKKQTGTDPKTTDGLDSFYSPEASNPFLPVSLQKPPLEIFSSVSLTDWG</sequence>
<dbReference type="Gene3D" id="3.30.160.60">
    <property type="entry name" value="Classic Zinc Finger"/>
    <property type="match status" value="1"/>
</dbReference>
<evidence type="ECO:0000256" key="4">
    <source>
        <dbReference type="PROSITE-ProRule" id="PRU00723"/>
    </source>
</evidence>
<dbReference type="Pfam" id="PF00642">
    <property type="entry name" value="zf-CCCH"/>
    <property type="match status" value="1"/>
</dbReference>
<dbReference type="InterPro" id="IPR013085">
    <property type="entry name" value="U1-CZ_Znf_C2H2"/>
</dbReference>
<feature type="zinc finger region" description="C3H1-type" evidence="4">
    <location>
        <begin position="51"/>
        <end position="79"/>
    </location>
</feature>
<dbReference type="Proteomes" id="UP001152759">
    <property type="component" value="Chromosome 2"/>
</dbReference>
<name>A0A9P0EY20_BEMTA</name>
<dbReference type="EMBL" id="OU963863">
    <property type="protein sequence ID" value="CAH0383960.1"/>
    <property type="molecule type" value="Genomic_DNA"/>
</dbReference>
<dbReference type="InterPro" id="IPR000571">
    <property type="entry name" value="Znf_CCCH"/>
</dbReference>
<dbReference type="PROSITE" id="PS50103">
    <property type="entry name" value="ZF_C3H1"/>
    <property type="match status" value="1"/>
</dbReference>
<evidence type="ECO:0000259" key="5">
    <source>
        <dbReference type="PROSITE" id="PS50103"/>
    </source>
</evidence>
<evidence type="ECO:0000313" key="6">
    <source>
        <dbReference type="EMBL" id="CAH0383960.1"/>
    </source>
</evidence>
<accession>A0A9P0EY20</accession>
<evidence type="ECO:0000256" key="3">
    <source>
        <dbReference type="ARBA" id="ARBA00022833"/>
    </source>
</evidence>
<dbReference type="PANTHER" id="PTHR16465">
    <property type="entry name" value="NUCLEASE-RELATED"/>
    <property type="match status" value="1"/>
</dbReference>
<keyword evidence="2 4" id="KW-0863">Zinc-finger</keyword>
<keyword evidence="1 4" id="KW-0479">Metal-binding</keyword>
<dbReference type="GO" id="GO:0005689">
    <property type="term" value="C:U12-type spliceosomal complex"/>
    <property type="evidence" value="ECO:0007669"/>
    <property type="project" value="TreeGrafter"/>
</dbReference>
<dbReference type="OrthoDB" id="2417221at2759"/>
<keyword evidence="3 4" id="KW-0862">Zinc</keyword>
<dbReference type="Pfam" id="PF06220">
    <property type="entry name" value="zf-U1"/>
    <property type="match status" value="1"/>
</dbReference>
<dbReference type="KEGG" id="btab:109031825"/>
<organism evidence="6 7">
    <name type="scientific">Bemisia tabaci</name>
    <name type="common">Sweetpotato whitefly</name>
    <name type="synonym">Aleurodes tabaci</name>
    <dbReference type="NCBI Taxonomy" id="7038"/>
    <lineage>
        <taxon>Eukaryota</taxon>
        <taxon>Metazoa</taxon>
        <taxon>Ecdysozoa</taxon>
        <taxon>Arthropoda</taxon>
        <taxon>Hexapoda</taxon>
        <taxon>Insecta</taxon>
        <taxon>Pterygota</taxon>
        <taxon>Neoptera</taxon>
        <taxon>Paraneoptera</taxon>
        <taxon>Hemiptera</taxon>
        <taxon>Sternorrhyncha</taxon>
        <taxon>Aleyrodoidea</taxon>
        <taxon>Aleyrodidae</taxon>
        <taxon>Aleyrodinae</taxon>
        <taxon>Bemisia</taxon>
    </lineage>
</organism>
<dbReference type="AlphaFoldDB" id="A0A9P0EY20"/>
<dbReference type="GO" id="GO:0008270">
    <property type="term" value="F:zinc ion binding"/>
    <property type="evidence" value="ECO:0007669"/>
    <property type="project" value="UniProtKB-KW"/>
</dbReference>
<dbReference type="PANTHER" id="PTHR16465:SF0">
    <property type="entry name" value="ZINC FINGER MATRIN-TYPE PROTEIN 5"/>
    <property type="match status" value="1"/>
</dbReference>